<dbReference type="Gene3D" id="2.10.109.10">
    <property type="entry name" value="Umud Fragment, subunit A"/>
    <property type="match status" value="1"/>
</dbReference>
<evidence type="ECO:0000256" key="1">
    <source>
        <dbReference type="ARBA" id="ARBA00004434"/>
    </source>
</evidence>
<keyword evidence="7 10" id="KW-1133">Transmembrane helix</keyword>
<comment type="similarity">
    <text evidence="2">Belongs to the peptidase S26 family. IMP2 subfamily.</text>
</comment>
<dbReference type="Pfam" id="PF10502">
    <property type="entry name" value="Peptidase_S26"/>
    <property type="match status" value="1"/>
</dbReference>
<dbReference type="InterPro" id="IPR036286">
    <property type="entry name" value="LexA/Signal_pep-like_sf"/>
</dbReference>
<evidence type="ECO:0000256" key="2">
    <source>
        <dbReference type="ARBA" id="ARBA00007066"/>
    </source>
</evidence>
<evidence type="ECO:0000256" key="9">
    <source>
        <dbReference type="ARBA" id="ARBA00023136"/>
    </source>
</evidence>
<dbReference type="PANTHER" id="PTHR46041:SF2">
    <property type="entry name" value="MITOCHONDRIAL INNER MEMBRANE PROTEASE SUBUNIT 2"/>
    <property type="match status" value="1"/>
</dbReference>
<evidence type="ECO:0000259" key="11">
    <source>
        <dbReference type="Pfam" id="PF10502"/>
    </source>
</evidence>
<feature type="transmembrane region" description="Helical" evidence="10">
    <location>
        <begin position="12"/>
        <end position="31"/>
    </location>
</feature>
<keyword evidence="9 10" id="KW-0472">Membrane</keyword>
<evidence type="ECO:0000256" key="10">
    <source>
        <dbReference type="RuleBase" id="RU362041"/>
    </source>
</evidence>
<name>A0ABR0EWV6_ZASCE</name>
<reference evidence="12 13" key="1">
    <citation type="journal article" date="2023" name="G3 (Bethesda)">
        <title>A chromosome-level genome assembly of Zasmidium syzygii isolated from banana leaves.</title>
        <authorList>
            <person name="van Westerhoven A.C."/>
            <person name="Mehrabi R."/>
            <person name="Talebi R."/>
            <person name="Steentjes M.B.F."/>
            <person name="Corcolon B."/>
            <person name="Chong P.A."/>
            <person name="Kema G.H.J."/>
            <person name="Seidl M.F."/>
        </authorList>
    </citation>
    <scope>NUCLEOTIDE SEQUENCE [LARGE SCALE GENOMIC DNA]</scope>
    <source>
        <strain evidence="12 13">P124</strain>
    </source>
</reference>
<evidence type="ECO:0000256" key="6">
    <source>
        <dbReference type="ARBA" id="ARBA00022801"/>
    </source>
</evidence>
<evidence type="ECO:0000256" key="4">
    <source>
        <dbReference type="ARBA" id="ARBA00022692"/>
    </source>
</evidence>
<dbReference type="NCBIfam" id="TIGR02227">
    <property type="entry name" value="sigpep_I_bact"/>
    <property type="match status" value="1"/>
</dbReference>
<keyword evidence="5 10" id="KW-0999">Mitochondrion inner membrane</keyword>
<proteinExistence type="inferred from homology"/>
<gene>
    <name evidence="12" type="ORF">PRZ48_004082</name>
</gene>
<dbReference type="EMBL" id="JAXOVC010000002">
    <property type="protein sequence ID" value="KAK4506117.1"/>
    <property type="molecule type" value="Genomic_DNA"/>
</dbReference>
<dbReference type="PANTHER" id="PTHR46041">
    <property type="entry name" value="MITOCHONDRIAL INNER MEMBRANE PROTEASE SUBUNIT 2"/>
    <property type="match status" value="1"/>
</dbReference>
<keyword evidence="8 10" id="KW-0496">Mitochondrion</keyword>
<feature type="domain" description="Peptidase S26" evidence="11">
    <location>
        <begin position="31"/>
        <end position="169"/>
    </location>
</feature>
<dbReference type="Proteomes" id="UP001305779">
    <property type="component" value="Unassembled WGS sequence"/>
</dbReference>
<dbReference type="EC" id="3.4.21.-" evidence="10"/>
<comment type="caution">
    <text evidence="12">The sequence shown here is derived from an EMBL/GenBank/DDBJ whole genome shotgun (WGS) entry which is preliminary data.</text>
</comment>
<keyword evidence="13" id="KW-1185">Reference proteome</keyword>
<keyword evidence="6 10" id="KW-0378">Hydrolase</keyword>
<protein>
    <recommendedName>
        <fullName evidence="10">Mitochondrial inner membrane protease subunit</fullName>
        <ecNumber evidence="10">3.4.21.-</ecNumber>
    </recommendedName>
</protein>
<evidence type="ECO:0000313" key="12">
    <source>
        <dbReference type="EMBL" id="KAK4506117.1"/>
    </source>
</evidence>
<evidence type="ECO:0000256" key="3">
    <source>
        <dbReference type="ARBA" id="ARBA00022670"/>
    </source>
</evidence>
<accession>A0ABR0EWV6</accession>
<dbReference type="InterPro" id="IPR019757">
    <property type="entry name" value="Pept_S26A_signal_pept_1_Lys-AS"/>
</dbReference>
<dbReference type="InterPro" id="IPR019533">
    <property type="entry name" value="Peptidase_S26"/>
</dbReference>
<evidence type="ECO:0000256" key="7">
    <source>
        <dbReference type="ARBA" id="ARBA00022989"/>
    </source>
</evidence>
<evidence type="ECO:0000256" key="5">
    <source>
        <dbReference type="ARBA" id="ARBA00022792"/>
    </source>
</evidence>
<dbReference type="InterPro" id="IPR037730">
    <property type="entry name" value="IMP2"/>
</dbReference>
<dbReference type="CDD" id="cd06530">
    <property type="entry name" value="S26_SPase_I"/>
    <property type="match status" value="1"/>
</dbReference>
<keyword evidence="4 10" id="KW-0812">Transmembrane</keyword>
<sequence length="215" mass="24519">MSAPPLGARIRGVVWYFLIPFHLSTTSLILLNDKYLENTTITGSSMSPTLSPDYETTKRCDSVLWKKSRPTQHLKRGDVVFFHAPHNPEGTAVKRVVALGGDTVLLDPKRRPRDVENGRVNEAARKWDVWKGRVEVPQGHVWVEGDNWRKTRDSNDYGPVSKSLILGKAWCLSRPVSQFGTRPWEGYQVRTRVIQGKQVAQDRRDEVLPTWEPYG</sequence>
<evidence type="ECO:0000313" key="13">
    <source>
        <dbReference type="Proteomes" id="UP001305779"/>
    </source>
</evidence>
<keyword evidence="3 10" id="KW-0645">Protease</keyword>
<dbReference type="PROSITE" id="PS00760">
    <property type="entry name" value="SPASE_I_2"/>
    <property type="match status" value="1"/>
</dbReference>
<evidence type="ECO:0000256" key="8">
    <source>
        <dbReference type="ARBA" id="ARBA00023128"/>
    </source>
</evidence>
<dbReference type="InterPro" id="IPR000223">
    <property type="entry name" value="Pept_S26A_signal_pept_1"/>
</dbReference>
<organism evidence="12 13">
    <name type="scientific">Zasmidium cellare</name>
    <name type="common">Wine cellar mold</name>
    <name type="synonym">Racodium cellare</name>
    <dbReference type="NCBI Taxonomy" id="395010"/>
    <lineage>
        <taxon>Eukaryota</taxon>
        <taxon>Fungi</taxon>
        <taxon>Dikarya</taxon>
        <taxon>Ascomycota</taxon>
        <taxon>Pezizomycotina</taxon>
        <taxon>Dothideomycetes</taxon>
        <taxon>Dothideomycetidae</taxon>
        <taxon>Mycosphaerellales</taxon>
        <taxon>Mycosphaerellaceae</taxon>
        <taxon>Zasmidium</taxon>
    </lineage>
</organism>
<dbReference type="PRINTS" id="PR00727">
    <property type="entry name" value="LEADERPTASE"/>
</dbReference>
<comment type="subcellular location">
    <subcellularLocation>
        <location evidence="1">Mitochondrion inner membrane</location>
        <topology evidence="1">Single-pass membrane protein</topology>
    </subcellularLocation>
</comment>
<dbReference type="SUPFAM" id="SSF51306">
    <property type="entry name" value="LexA/Signal peptidase"/>
    <property type="match status" value="1"/>
</dbReference>